<feature type="signal peptide" evidence="3">
    <location>
        <begin position="1"/>
        <end position="25"/>
    </location>
</feature>
<keyword evidence="7" id="KW-1185">Reference proteome</keyword>
<organism evidence="6 7">
    <name type="scientific">Staphylotrichum longicolle</name>
    <dbReference type="NCBI Taxonomy" id="669026"/>
    <lineage>
        <taxon>Eukaryota</taxon>
        <taxon>Fungi</taxon>
        <taxon>Dikarya</taxon>
        <taxon>Ascomycota</taxon>
        <taxon>Pezizomycotina</taxon>
        <taxon>Sordariomycetes</taxon>
        <taxon>Sordariomycetidae</taxon>
        <taxon>Sordariales</taxon>
        <taxon>Chaetomiaceae</taxon>
        <taxon>Staphylotrichum</taxon>
    </lineage>
</organism>
<keyword evidence="1" id="KW-0479">Metal-binding</keyword>
<dbReference type="PANTHER" id="PTHR11474">
    <property type="entry name" value="TYROSINASE FAMILY MEMBER"/>
    <property type="match status" value="1"/>
</dbReference>
<dbReference type="EMBL" id="JAHCVI010000001">
    <property type="protein sequence ID" value="KAG7292727.1"/>
    <property type="molecule type" value="Genomic_DNA"/>
</dbReference>
<evidence type="ECO:0000259" key="5">
    <source>
        <dbReference type="PROSITE" id="PS00498"/>
    </source>
</evidence>
<dbReference type="PRINTS" id="PR00092">
    <property type="entry name" value="TYROSINASE"/>
</dbReference>
<dbReference type="Pfam" id="PF00264">
    <property type="entry name" value="Tyrosinase"/>
    <property type="match status" value="1"/>
</dbReference>
<evidence type="ECO:0000313" key="6">
    <source>
        <dbReference type="EMBL" id="KAG7292727.1"/>
    </source>
</evidence>
<keyword evidence="2" id="KW-0560">Oxidoreductase</keyword>
<dbReference type="InterPro" id="IPR008922">
    <property type="entry name" value="Di-copper_centre_dom_sf"/>
</dbReference>
<dbReference type="GO" id="GO:0046872">
    <property type="term" value="F:metal ion binding"/>
    <property type="evidence" value="ECO:0007669"/>
    <property type="project" value="UniProtKB-KW"/>
</dbReference>
<dbReference type="InterPro" id="IPR050316">
    <property type="entry name" value="Tyrosinase/Hemocyanin"/>
</dbReference>
<evidence type="ECO:0000256" key="3">
    <source>
        <dbReference type="SAM" id="SignalP"/>
    </source>
</evidence>
<dbReference type="PANTHER" id="PTHR11474:SF125">
    <property type="entry name" value="N-ACETYL-6-HYDROXYTRYPTOPHAN OXIDASE IVOB-RELATED"/>
    <property type="match status" value="1"/>
</dbReference>
<accession>A0AAD4I226</accession>
<feature type="domain" description="Tyrosinase copper-binding" evidence="4">
    <location>
        <begin position="91"/>
        <end position="108"/>
    </location>
</feature>
<dbReference type="GO" id="GO:0016491">
    <property type="term" value="F:oxidoreductase activity"/>
    <property type="evidence" value="ECO:0007669"/>
    <property type="project" value="UniProtKB-KW"/>
</dbReference>
<evidence type="ECO:0000256" key="2">
    <source>
        <dbReference type="ARBA" id="ARBA00023002"/>
    </source>
</evidence>
<feature type="domain" description="Tyrosinase copper-binding" evidence="5">
    <location>
        <begin position="269"/>
        <end position="280"/>
    </location>
</feature>
<protein>
    <recommendedName>
        <fullName evidence="4 5">Tyrosinase copper-binding domain-containing protein</fullName>
    </recommendedName>
</protein>
<reference evidence="6" key="1">
    <citation type="submission" date="2023-02" db="EMBL/GenBank/DDBJ databases">
        <authorList>
            <person name="Palmer J.M."/>
        </authorList>
    </citation>
    <scope>NUCLEOTIDE SEQUENCE</scope>
    <source>
        <strain evidence="6">FW57</strain>
    </source>
</reference>
<gene>
    <name evidence="6" type="ORF">NEMBOFW57_002766</name>
</gene>
<sequence length="359" mass="39714">MQFLKGIRSSWVLATLLYTSILTSAHPQHGQKPIVRKEWRTLSKHDKASYIKAVKCILAKPALTPAFNNTGVISRYDDLVYTHIQQTFDIHYTGHFLAWHRYYVATYERMLRDECGYKGAQPYWDWTLDTPADKWASSPVFDPVTGFGGNGAFVAGDPSNPFEVPGRTGGGCVQDGPFAGIADFVHLGPMNSVTYNPQCLKRDFSPYFAGRYLAKNQTQLTLAAPDFGWFDKIVEGGPSFEASGIHGGGHYGVGGTYGQIGDLYVSPADPIFYLHHANLDRVWWSWQKLNLKTRLTDISGPIILMDYDNLKGGNVTLEFPLSLGVSAANVTVGDVMNIAGCGKNGALCYEYDKVYKLQA</sequence>
<feature type="chain" id="PRO_5042091905" description="Tyrosinase copper-binding domain-containing protein" evidence="3">
    <location>
        <begin position="26"/>
        <end position="359"/>
    </location>
</feature>
<dbReference type="PROSITE" id="PS00498">
    <property type="entry name" value="TYROSINASE_2"/>
    <property type="match status" value="1"/>
</dbReference>
<dbReference type="SUPFAM" id="SSF48056">
    <property type="entry name" value="Di-copper centre-containing domain"/>
    <property type="match status" value="1"/>
</dbReference>
<dbReference type="AlphaFoldDB" id="A0AAD4I226"/>
<comment type="caution">
    <text evidence="6">The sequence shown here is derived from an EMBL/GenBank/DDBJ whole genome shotgun (WGS) entry which is preliminary data.</text>
</comment>
<dbReference type="Proteomes" id="UP001197093">
    <property type="component" value="Unassembled WGS sequence"/>
</dbReference>
<evidence type="ECO:0000259" key="4">
    <source>
        <dbReference type="PROSITE" id="PS00497"/>
    </source>
</evidence>
<keyword evidence="3" id="KW-0732">Signal</keyword>
<evidence type="ECO:0000256" key="1">
    <source>
        <dbReference type="ARBA" id="ARBA00022723"/>
    </source>
</evidence>
<name>A0AAD4I226_9PEZI</name>
<proteinExistence type="predicted"/>
<dbReference type="InterPro" id="IPR002227">
    <property type="entry name" value="Tyrosinase_Cu-bd"/>
</dbReference>
<dbReference type="Gene3D" id="1.10.1280.10">
    <property type="entry name" value="Di-copper center containing domain from catechol oxidase"/>
    <property type="match status" value="1"/>
</dbReference>
<dbReference type="PROSITE" id="PS00497">
    <property type="entry name" value="TYROSINASE_1"/>
    <property type="match status" value="1"/>
</dbReference>
<evidence type="ECO:0000313" key="7">
    <source>
        <dbReference type="Proteomes" id="UP001197093"/>
    </source>
</evidence>